<organism evidence="3">
    <name type="scientific">Edafosvirus sp</name>
    <dbReference type="NCBI Taxonomy" id="2487765"/>
    <lineage>
        <taxon>Viruses</taxon>
        <taxon>Varidnaviria</taxon>
        <taxon>Bamfordvirae</taxon>
        <taxon>Nucleocytoviricota</taxon>
        <taxon>Megaviricetes</taxon>
        <taxon>Imitervirales</taxon>
        <taxon>Mimiviridae</taxon>
        <taxon>Klosneuvirinae</taxon>
    </lineage>
</organism>
<feature type="compositionally biased region" description="Low complexity" evidence="1">
    <location>
        <begin position="247"/>
        <end position="262"/>
    </location>
</feature>
<accession>A0A3G4ZV77</accession>
<dbReference type="EMBL" id="MK072100">
    <property type="protein sequence ID" value="AYV78807.1"/>
    <property type="molecule type" value="Genomic_DNA"/>
</dbReference>
<keyword evidence="2" id="KW-0472">Membrane</keyword>
<proteinExistence type="predicted"/>
<reference evidence="3" key="1">
    <citation type="submission" date="2018-10" db="EMBL/GenBank/DDBJ databases">
        <title>Hidden diversity of soil giant viruses.</title>
        <authorList>
            <person name="Schulz F."/>
            <person name="Alteio L."/>
            <person name="Goudeau D."/>
            <person name="Ryan E.M."/>
            <person name="Malmstrom R.R."/>
            <person name="Blanchard J."/>
            <person name="Woyke T."/>
        </authorList>
    </citation>
    <scope>NUCLEOTIDE SEQUENCE</scope>
    <source>
        <strain evidence="3">EDV1</strain>
    </source>
</reference>
<evidence type="ECO:0000313" key="3">
    <source>
        <dbReference type="EMBL" id="AYV78807.1"/>
    </source>
</evidence>
<feature type="transmembrane region" description="Helical" evidence="2">
    <location>
        <begin position="6"/>
        <end position="22"/>
    </location>
</feature>
<keyword evidence="2" id="KW-1133">Transmembrane helix</keyword>
<name>A0A3G4ZV77_9VIRU</name>
<sequence length="262" mass="28915">MEVILGYILIGIAVIVIIWLLFKPRNENFDLVKMSTIKTPQGDNKPPTLAPLNVDCKNQAINKFHLARDITSESEKILYDYNCTKDVNFGKPTSALSVAGPSKDFMDLTKQYIDCQGKPVIDFQLQNVDSENMQYAYKCGTVPLTEIKDSTTPWDEPGWVINLDRHTVDCQEGKVLSSVKLTEDAPNKKIRYEYKCGVPGTVPEPSPAWYETTPFKIIVGILICLCLSSSIGSAYSASKGEKGTSFSAEAGEGLTLEGESLE</sequence>
<evidence type="ECO:0000256" key="1">
    <source>
        <dbReference type="SAM" id="MobiDB-lite"/>
    </source>
</evidence>
<evidence type="ECO:0000256" key="2">
    <source>
        <dbReference type="SAM" id="Phobius"/>
    </source>
</evidence>
<gene>
    <name evidence="3" type="ORF">Edafosvirus35_4</name>
</gene>
<keyword evidence="2" id="KW-0812">Transmembrane</keyword>
<protein>
    <submittedName>
        <fullName evidence="3">Uncharacterized protein</fullName>
    </submittedName>
</protein>
<feature type="region of interest" description="Disordered" evidence="1">
    <location>
        <begin position="238"/>
        <end position="262"/>
    </location>
</feature>